<evidence type="ECO:0000313" key="3">
    <source>
        <dbReference type="Proteomes" id="UP000282184"/>
    </source>
</evidence>
<organism evidence="2 3">
    <name type="scientific">Hymenobacter gummosus</name>
    <dbReference type="NCBI Taxonomy" id="1776032"/>
    <lineage>
        <taxon>Bacteria</taxon>
        <taxon>Pseudomonadati</taxon>
        <taxon>Bacteroidota</taxon>
        <taxon>Cytophagia</taxon>
        <taxon>Cytophagales</taxon>
        <taxon>Hymenobacteraceae</taxon>
        <taxon>Hymenobacter</taxon>
    </lineage>
</organism>
<sequence>MKKSLLLLALAAASCAAAAQQKAAPAATQTAPAGYQEQLGATIKDVMSTGDVAELKALAGKLERAAAVAPADWLPRYYQAYALLIATFQSKEDGDVRDKYLDQAEAAIGQARKLRGDEAELLVLQAYVYQARLGISPMMRSMTYSQKVNETLAQAKKLSPANPRIYLVQGNNLYYTPKMFGGGAEAAKPVYDEAKARYAAFKPATPNAPNWGERQLLGRLKQYEPATASAQAAK</sequence>
<dbReference type="InterPro" id="IPR011990">
    <property type="entry name" value="TPR-like_helical_dom_sf"/>
</dbReference>
<dbReference type="SUPFAM" id="SSF48452">
    <property type="entry name" value="TPR-like"/>
    <property type="match status" value="1"/>
</dbReference>
<accession>A0A431TZG8</accession>
<feature type="chain" id="PRO_5019433899" description="Tetratricopeptide repeat protein" evidence="1">
    <location>
        <begin position="20"/>
        <end position="234"/>
    </location>
</feature>
<gene>
    <name evidence="2" type="ORF">EJV47_18145</name>
</gene>
<evidence type="ECO:0000256" key="1">
    <source>
        <dbReference type="SAM" id="SignalP"/>
    </source>
</evidence>
<dbReference type="AlphaFoldDB" id="A0A431TZG8"/>
<dbReference type="EMBL" id="RXOF01000011">
    <property type="protein sequence ID" value="RTQ47840.1"/>
    <property type="molecule type" value="Genomic_DNA"/>
</dbReference>
<dbReference type="PROSITE" id="PS51257">
    <property type="entry name" value="PROKAR_LIPOPROTEIN"/>
    <property type="match status" value="1"/>
</dbReference>
<reference evidence="2 3" key="1">
    <citation type="submission" date="2018-12" db="EMBL/GenBank/DDBJ databases">
        <title>Hymenobacter gummosus sp. nov., isolated from a spring.</title>
        <authorList>
            <person name="Nie L."/>
        </authorList>
    </citation>
    <scope>NUCLEOTIDE SEQUENCE [LARGE SCALE GENOMIC DNA]</scope>
    <source>
        <strain evidence="2 3">KCTC 52166</strain>
    </source>
</reference>
<keyword evidence="1" id="KW-0732">Signal</keyword>
<feature type="signal peptide" evidence="1">
    <location>
        <begin position="1"/>
        <end position="19"/>
    </location>
</feature>
<dbReference type="Proteomes" id="UP000282184">
    <property type="component" value="Unassembled WGS sequence"/>
</dbReference>
<evidence type="ECO:0008006" key="4">
    <source>
        <dbReference type="Google" id="ProtNLM"/>
    </source>
</evidence>
<proteinExistence type="predicted"/>
<comment type="caution">
    <text evidence="2">The sequence shown here is derived from an EMBL/GenBank/DDBJ whole genome shotgun (WGS) entry which is preliminary data.</text>
</comment>
<evidence type="ECO:0000313" key="2">
    <source>
        <dbReference type="EMBL" id="RTQ47840.1"/>
    </source>
</evidence>
<keyword evidence="3" id="KW-1185">Reference proteome</keyword>
<protein>
    <recommendedName>
        <fullName evidence="4">Tetratricopeptide repeat protein</fullName>
    </recommendedName>
</protein>
<name>A0A431TZG8_9BACT</name>
<dbReference type="RefSeq" id="WP_126694598.1">
    <property type="nucleotide sequence ID" value="NZ_RXOF01000011.1"/>
</dbReference>
<dbReference type="OrthoDB" id="1150971at2"/>